<evidence type="ECO:0000313" key="4">
    <source>
        <dbReference type="EMBL" id="KAK5988891.1"/>
    </source>
</evidence>
<evidence type="ECO:0000256" key="2">
    <source>
        <dbReference type="PROSITE-ProRule" id="PRU00023"/>
    </source>
</evidence>
<evidence type="ECO:0000313" key="5">
    <source>
        <dbReference type="Proteomes" id="UP001338125"/>
    </source>
</evidence>
<protein>
    <submittedName>
        <fullName evidence="4">Ankyrin repeat-like protein</fullName>
    </submittedName>
</protein>
<dbReference type="PROSITE" id="PS50837">
    <property type="entry name" value="NACHT"/>
    <property type="match status" value="1"/>
</dbReference>
<feature type="repeat" description="ANK" evidence="2">
    <location>
        <begin position="571"/>
        <end position="612"/>
    </location>
</feature>
<dbReference type="Gene3D" id="3.40.50.300">
    <property type="entry name" value="P-loop containing nucleotide triphosphate hydrolases"/>
    <property type="match status" value="1"/>
</dbReference>
<dbReference type="PROSITE" id="PS50297">
    <property type="entry name" value="ANK_REP_REGION"/>
    <property type="match status" value="2"/>
</dbReference>
<reference evidence="4 5" key="1">
    <citation type="submission" date="2024-01" db="EMBL/GenBank/DDBJ databases">
        <title>Complete genome of Cladobotryum mycophilum ATHUM6906.</title>
        <authorList>
            <person name="Christinaki A.C."/>
            <person name="Myridakis A.I."/>
            <person name="Kouvelis V.N."/>
        </authorList>
    </citation>
    <scope>NUCLEOTIDE SEQUENCE [LARGE SCALE GENOMIC DNA]</scope>
    <source>
        <strain evidence="4 5">ATHUM6906</strain>
    </source>
</reference>
<dbReference type="Pfam" id="PF24883">
    <property type="entry name" value="NPHP3_N"/>
    <property type="match status" value="1"/>
</dbReference>
<gene>
    <name evidence="4" type="ORF">PT974_10388</name>
</gene>
<dbReference type="SMART" id="SM00248">
    <property type="entry name" value="ANK"/>
    <property type="match status" value="5"/>
</dbReference>
<feature type="repeat" description="ANK" evidence="2">
    <location>
        <begin position="793"/>
        <end position="821"/>
    </location>
</feature>
<feature type="domain" description="NACHT" evidence="3">
    <location>
        <begin position="80"/>
        <end position="225"/>
    </location>
</feature>
<dbReference type="PRINTS" id="PR01415">
    <property type="entry name" value="ANKYRIN"/>
</dbReference>
<keyword evidence="5" id="KW-1185">Reference proteome</keyword>
<comment type="caution">
    <text evidence="4">The sequence shown here is derived from an EMBL/GenBank/DDBJ whole genome shotgun (WGS) entry which is preliminary data.</text>
</comment>
<dbReference type="InterPro" id="IPR027417">
    <property type="entry name" value="P-loop_NTPase"/>
</dbReference>
<proteinExistence type="predicted"/>
<organism evidence="4 5">
    <name type="scientific">Cladobotryum mycophilum</name>
    <dbReference type="NCBI Taxonomy" id="491253"/>
    <lineage>
        <taxon>Eukaryota</taxon>
        <taxon>Fungi</taxon>
        <taxon>Dikarya</taxon>
        <taxon>Ascomycota</taxon>
        <taxon>Pezizomycotina</taxon>
        <taxon>Sordariomycetes</taxon>
        <taxon>Hypocreomycetidae</taxon>
        <taxon>Hypocreales</taxon>
        <taxon>Hypocreaceae</taxon>
        <taxon>Cladobotryum</taxon>
    </lineage>
</organism>
<dbReference type="InterPro" id="IPR007111">
    <property type="entry name" value="NACHT_NTPase"/>
</dbReference>
<evidence type="ECO:0000259" key="3">
    <source>
        <dbReference type="PROSITE" id="PS50837"/>
    </source>
</evidence>
<dbReference type="InterPro" id="IPR056884">
    <property type="entry name" value="NPHP3-like_N"/>
</dbReference>
<evidence type="ECO:0000256" key="1">
    <source>
        <dbReference type="ARBA" id="ARBA00022737"/>
    </source>
</evidence>
<dbReference type="EMBL" id="JAVFKD010000015">
    <property type="protein sequence ID" value="KAK5988891.1"/>
    <property type="molecule type" value="Genomic_DNA"/>
</dbReference>
<dbReference type="InterPro" id="IPR002110">
    <property type="entry name" value="Ankyrin_rpt"/>
</dbReference>
<dbReference type="Proteomes" id="UP001338125">
    <property type="component" value="Unassembled WGS sequence"/>
</dbReference>
<dbReference type="Gene3D" id="1.25.40.20">
    <property type="entry name" value="Ankyrin repeat-containing domain"/>
    <property type="match status" value="2"/>
</dbReference>
<dbReference type="PANTHER" id="PTHR10039">
    <property type="entry name" value="AMELOGENIN"/>
    <property type="match status" value="1"/>
</dbReference>
<accession>A0ABR0SAL2</accession>
<dbReference type="PROSITE" id="PS50088">
    <property type="entry name" value="ANK_REPEAT"/>
    <property type="match status" value="4"/>
</dbReference>
<name>A0ABR0SAL2_9HYPO</name>
<keyword evidence="2" id="KW-0040">ANK repeat</keyword>
<dbReference type="SUPFAM" id="SSF52540">
    <property type="entry name" value="P-loop containing nucleoside triphosphate hydrolases"/>
    <property type="match status" value="1"/>
</dbReference>
<dbReference type="Pfam" id="PF12796">
    <property type="entry name" value="Ank_2"/>
    <property type="match status" value="1"/>
</dbReference>
<keyword evidence="1" id="KW-0677">Repeat</keyword>
<feature type="repeat" description="ANK" evidence="2">
    <location>
        <begin position="613"/>
        <end position="645"/>
    </location>
</feature>
<feature type="repeat" description="ANK" evidence="2">
    <location>
        <begin position="718"/>
        <end position="747"/>
    </location>
</feature>
<sequence>MSENHVDIRHNIGHIQGIHYGHNYYSTNYYDGDRSQPTSRNITEQMHMSLKAVWKGRGTCEWLPQREEFKRWLNLENSCSILWIYGPPGCGKTILMSRVVESIRETKIASQELDAIHLLYFYVGYGDEKQMNQIYKNMLMTFWDQTHEDNQNPSDVFQHSSNEDVQKALADFFAKSKRDVYMVIDGLDQLPDEDQFDLLTKLNNIFQEHKQRKSKHKIATIISSRDRIAYEDLREHDAAQIQVGPADNSEDIKTFLTKKFSSRLFNRDLDLKQTVVSELMNKADGVFLWAQLQASNISDCSHRGSVLTALRNLTPPKKMTKVFEDYAAKFEELDTNTKSIERQITLRTMAILSQTTGSMPKEMFLVALSISSKDGKVDKELYGELSKDPDQIIRDCKHLIEINDNLGVFRFYHQSIFDFFRSYKPFISHGRIAHLCLTHLASSDFSHGPYSEAQWYDYKTLDPVLKKHPFLEFASCNWVASAKGCMKTPTGSSSEQKDVELLKCFEKLFGHQDTVSENNLQLSFQIYLLTLHKSMPTGVCYEHIISYFSLLEFFDSFEEKGWLDLKRCDSEGRTSIHWAIRNEAESDEKKRETARAVEKMISYGGDINAQDSEGRTPLYYAAHYGNQHILKLLLDKKADLDTRSNENETALIAACRRHHHHKEIVWKLLEVGADVRIESSVGTALQMVSMIGCDDCVEMILDQYGEQPIIEAEGPFGTALHSAALHGHANVVKLLCNRGFDIHATNESYGSVLTAAATGCRRGMDPTPFRQIYLELIERGVDVNDPSGLCGPALRATAFYGRIDLVRLLLENGANISLANGPMGTAYGAAHSEGYENVKELLLKKDPQAASYGEKSSNNANYTQLYRYLFKGALKASNMGFINSIIEQVEIFFEKELEKGNTPFFETMVDLGKQTFVDVIELALSENKKALKRTKLRKPMTKVTYEEEFKNGEEEIPIKVSRRNALKRLGKLLQSLFSSLLCVKLADNDPAPTLQPPSVNALVEKQFIHKTEGLINQATLKETLSRRQSASFGRDSLDGRFPEVLDRLTFAASRILEHAILNGIPEVINLIADTWIETLGTLVTKDGPGEPMLTRVMENRVIEFAMFFTDSSLTPEQRFKKGALRALVGIELLLSAAKKEKKYKYLAFILSKMWAGGAEAVEDLGEQGQAIIRHLLQIFIGNFSITIKKKDRVNAKIWGWSGLELTRATVLHPKRRFMIKLSGECARQCQALIETGMGDLAEELLEARLKDYRDCIKSKMFEEALGLALAAIELFRAAMEQGSVQALDTLLSILTQGFEWTIKTINNTSPSVEGPSSSTHKEDEGLDTGTIFDFAVRLFSTTEQNRPSLSHTRKLALLILDSIESVPDEDRKALVKSVHQRIEVAQKEAFTPELEMPLIQIALTIIYLLDVSRSSGGDDRPKTSLALKELTGPLSTIIKKGDFSRYKEALSFLESQENQDEIQTAVDVTGALFGGKNENDDPIS</sequence>
<dbReference type="SUPFAM" id="SSF48403">
    <property type="entry name" value="Ankyrin repeat"/>
    <property type="match status" value="1"/>
</dbReference>
<dbReference type="Pfam" id="PF00023">
    <property type="entry name" value="Ank"/>
    <property type="match status" value="1"/>
</dbReference>
<dbReference type="InterPro" id="IPR036770">
    <property type="entry name" value="Ankyrin_rpt-contain_sf"/>
</dbReference>